<feature type="signal peptide" evidence="1">
    <location>
        <begin position="1"/>
        <end position="22"/>
    </location>
</feature>
<reference evidence="2 3" key="1">
    <citation type="submission" date="2019-12" db="EMBL/GenBank/DDBJ databases">
        <authorList>
            <person name="Lee S.D."/>
        </authorList>
    </citation>
    <scope>NUCLEOTIDE SEQUENCE [LARGE SCALE GENOMIC DNA]</scope>
    <source>
        <strain evidence="2 3">GH1-50</strain>
    </source>
</reference>
<dbReference type="RefSeq" id="WP_160763121.1">
    <property type="nucleotide sequence ID" value="NZ_WUPT01000001.1"/>
</dbReference>
<protein>
    <submittedName>
        <fullName evidence="2">DUF481 domain-containing protein</fullName>
    </submittedName>
</protein>
<sequence>MQRKLLITTSIATLFLAHTAMAQTAFDGANASDLNEDLREEIEDDFERDLGEFGNEGRPLGFSGSAAVRATAASGNSDNADVGIGTDLIWYDGTNGVSLELNYAYGETDGTKTEESLFYDLEYTRDLTPRVFAFATVQGTVDEFSAFETDTFVGFGAGYRIYDTSDIQWTVQGGPGYRVADLDAAVDGDFEEGAIVLESNYLNRLSDTMYVTNDTDVVWSESDTVVLNDLGLNVSMTETLALRTSVETEYHTDPQPGFKSTDNTFGVSLVYNFE</sequence>
<accession>A0A7C9MEQ9</accession>
<comment type="caution">
    <text evidence="2">The sequence shown here is derived from an EMBL/GenBank/DDBJ whole genome shotgun (WGS) entry which is preliminary data.</text>
</comment>
<gene>
    <name evidence="2" type="ORF">GQ651_05195</name>
</gene>
<reference evidence="2 3" key="2">
    <citation type="submission" date="2020-03" db="EMBL/GenBank/DDBJ databases">
        <title>Kangsaoukella pontilimi gen. nov., sp. nov., a new member of the family Rhodobacteraceae isolated from a tidal mudflat.</title>
        <authorList>
            <person name="Kim I.S."/>
        </authorList>
    </citation>
    <scope>NUCLEOTIDE SEQUENCE [LARGE SCALE GENOMIC DNA]</scope>
    <source>
        <strain evidence="2 3">GH1-50</strain>
    </source>
</reference>
<evidence type="ECO:0000256" key="1">
    <source>
        <dbReference type="SAM" id="SignalP"/>
    </source>
</evidence>
<dbReference type="Pfam" id="PF04338">
    <property type="entry name" value="DUF481"/>
    <property type="match status" value="1"/>
</dbReference>
<dbReference type="InterPro" id="IPR007433">
    <property type="entry name" value="DUF481"/>
</dbReference>
<proteinExistence type="predicted"/>
<evidence type="ECO:0000313" key="2">
    <source>
        <dbReference type="EMBL" id="MXQ07236.1"/>
    </source>
</evidence>
<dbReference type="EMBL" id="WUPT01000001">
    <property type="protein sequence ID" value="MXQ07236.1"/>
    <property type="molecule type" value="Genomic_DNA"/>
</dbReference>
<organism evidence="2 3">
    <name type="scientific">Kangsaoukella pontilimi</name>
    <dbReference type="NCBI Taxonomy" id="2691042"/>
    <lineage>
        <taxon>Bacteria</taxon>
        <taxon>Pseudomonadati</taxon>
        <taxon>Pseudomonadota</taxon>
        <taxon>Alphaproteobacteria</taxon>
        <taxon>Rhodobacterales</taxon>
        <taxon>Paracoccaceae</taxon>
        <taxon>Kangsaoukella</taxon>
    </lineage>
</organism>
<keyword evidence="3" id="KW-1185">Reference proteome</keyword>
<keyword evidence="1" id="KW-0732">Signal</keyword>
<evidence type="ECO:0000313" key="3">
    <source>
        <dbReference type="Proteomes" id="UP000480350"/>
    </source>
</evidence>
<name>A0A7C9MEQ9_9RHOB</name>
<dbReference type="AlphaFoldDB" id="A0A7C9MEQ9"/>
<dbReference type="Proteomes" id="UP000480350">
    <property type="component" value="Unassembled WGS sequence"/>
</dbReference>
<feature type="chain" id="PRO_5028970867" evidence="1">
    <location>
        <begin position="23"/>
        <end position="274"/>
    </location>
</feature>